<dbReference type="RefSeq" id="WP_073590073.1">
    <property type="nucleotide sequence ID" value="NZ_FRFD01000010.1"/>
</dbReference>
<feature type="signal peptide" evidence="1">
    <location>
        <begin position="1"/>
        <end position="23"/>
    </location>
</feature>
<evidence type="ECO:0008006" key="4">
    <source>
        <dbReference type="Google" id="ProtNLM"/>
    </source>
</evidence>
<reference evidence="2 3" key="1">
    <citation type="submission" date="2016-12" db="EMBL/GenBank/DDBJ databases">
        <authorList>
            <person name="Song W.-J."/>
            <person name="Kurnit D.M."/>
        </authorList>
    </citation>
    <scope>NUCLEOTIDE SEQUENCE [LARGE SCALE GENOMIC DNA]</scope>
    <source>
        <strain evidence="2 3">DSM 12503</strain>
    </source>
</reference>
<dbReference type="STRING" id="1121345.SAMN02745217_03421"/>
<evidence type="ECO:0000313" key="3">
    <source>
        <dbReference type="Proteomes" id="UP000184612"/>
    </source>
</evidence>
<dbReference type="Pfam" id="PF14275">
    <property type="entry name" value="DUF4362"/>
    <property type="match status" value="1"/>
</dbReference>
<evidence type="ECO:0000256" key="1">
    <source>
        <dbReference type="SAM" id="SignalP"/>
    </source>
</evidence>
<keyword evidence="3" id="KW-1185">Reference proteome</keyword>
<evidence type="ECO:0000313" key="2">
    <source>
        <dbReference type="EMBL" id="SHO51944.1"/>
    </source>
</evidence>
<dbReference type="EMBL" id="FRFD01000010">
    <property type="protein sequence ID" value="SHO51944.1"/>
    <property type="molecule type" value="Genomic_DNA"/>
</dbReference>
<sequence>MKRIAFLFLFVTLALVQSGCSMLQSSGREPAFDAIVISASEGSLMVAVSGKGETLSPFEPASVSYNKTEKSVFTRGTLIRITYDGTVRESYPVQLTAKKITVIEEVKDNWPPTSQLKKDYSPEEAKEDGCYVESLSGKENKDIAARFQGNSSQGICAYLRKVAYTVEGDPVITDFIYDGTKFYVINDATRDAFAGSGNKIMQKEYLYINTYEKGGTKIIYLADEKDISQEEYEEKVMSAKGEALLDTFTVYSE</sequence>
<keyword evidence="1" id="KW-0732">Signal</keyword>
<protein>
    <recommendedName>
        <fullName evidence="4">Lipoprotein</fullName>
    </recommendedName>
</protein>
<dbReference type="InterPro" id="IPR025372">
    <property type="entry name" value="DUF4362"/>
</dbReference>
<organism evidence="2 3">
    <name type="scientific">Anaerocolumna xylanovorans DSM 12503</name>
    <dbReference type="NCBI Taxonomy" id="1121345"/>
    <lineage>
        <taxon>Bacteria</taxon>
        <taxon>Bacillati</taxon>
        <taxon>Bacillota</taxon>
        <taxon>Clostridia</taxon>
        <taxon>Lachnospirales</taxon>
        <taxon>Lachnospiraceae</taxon>
        <taxon>Anaerocolumna</taxon>
    </lineage>
</organism>
<name>A0A1M7YH08_9FIRM</name>
<accession>A0A1M7YH08</accession>
<gene>
    <name evidence="2" type="ORF">SAMN02745217_03421</name>
</gene>
<dbReference type="Proteomes" id="UP000184612">
    <property type="component" value="Unassembled WGS sequence"/>
</dbReference>
<dbReference type="AlphaFoldDB" id="A0A1M7YH08"/>
<feature type="chain" id="PRO_5012975080" description="Lipoprotein" evidence="1">
    <location>
        <begin position="24"/>
        <end position="253"/>
    </location>
</feature>
<proteinExistence type="predicted"/>